<keyword evidence="2" id="KW-0853">WD repeat</keyword>
<feature type="region of interest" description="Disordered" evidence="3">
    <location>
        <begin position="49"/>
        <end position="80"/>
    </location>
</feature>
<feature type="region of interest" description="Disordered" evidence="3">
    <location>
        <begin position="131"/>
        <end position="150"/>
    </location>
</feature>
<accession>A0A176VDY2</accession>
<dbReference type="PANTHER" id="PTHR12616">
    <property type="entry name" value="VACUOLAR PROTEIN SORTING VPS41"/>
    <property type="match status" value="1"/>
</dbReference>
<feature type="compositionally biased region" description="Basic and acidic residues" evidence="3">
    <location>
        <begin position="868"/>
        <end position="882"/>
    </location>
</feature>
<feature type="compositionally biased region" description="Low complexity" evidence="3">
    <location>
        <begin position="843"/>
        <end position="865"/>
    </location>
</feature>
<dbReference type="Pfam" id="PF12816">
    <property type="entry name" value="TPR_Vps8"/>
    <property type="match status" value="1"/>
</dbReference>
<feature type="compositionally biased region" description="Low complexity" evidence="3">
    <location>
        <begin position="381"/>
        <end position="396"/>
    </location>
</feature>
<sequence length="2236" mass="244432">MLFDDFDVDALLDAQSSDDDGNDLPELERSLDDILNDDDDEFADVLGHSVPVKSSSTGAREPNSLDFDPATNEEHPTSKLDGELLDKGLYELESHRYGDNMSGAASGILITSIEADQRNLSIADTSIVANSSNDYPEKEPPPQTSFAQGSPRFVEAEIDFQGKGESQIRSGEDGVESEATGRGGGAGTISGCESYGRPSAPISVDKAPPAAGSNFRRRPGAAFAAAAAASRQMGPSDSAASKFAKTFVTRQKYILRQTSEYNRSEVQRMSGYPKSADQVPNGVTRGDDIANDPLESEFSHDDSDGNRFTLYCGIDTQEEDNVKEIGNDETYTAVIEECLDKVENLTSTIADLQQQGSSSSNSCLSEIATGQNDADEDDDPLLSSGVVDDSSSSNDVLETDDEDIDDGSRARDPVELEHQTHERSVLVDTVEPESTDVASLNTWIEGMQEHVIASTLNTHSQAIKISTLRTSTESDEEQASSDELLQHSDCADVESQKEIRITEEEPQRTTLQIAEEREKKAASSGLHWEEGAVAQPMRLEGIQRGAPAIGLLQLDSGGSLSFALKSADLRRDHGTPQALAVHSNFIAIGMSKGPVLIIPSKYSATKSADETDAKPYILIPPASEKHQMAVSSMSFNQQGDLLLVGYSKGHIILWDVPKASVGRHIENNNGVPIVHAVFVGQDVTASRTIRAITADSRGQTLLLTFTQIPVLRRFSLNTAVLLDGQRTGVVLSLAPLLPNEGTHIPGSANASPSGISSSPINLGTVMSVVGGGASNDVGRKFLYDGSSSNEEGGGLVVLATYQAALVVRLLPTIVVCARFVRPEGIRDVAIPYTAWRRTKAASSGTSSSLSTASASSAELSQSTPSKNIDGRPSENGHLRDDGPVEAGTAKSNGDGGESFPLLAMAWDTKVLVLQLVKGELKIVAQWDLDSPAIGVAWLEEQMVVVATAKDELCLFTNEGVEIERAALCSEHGGLGAVTYHTHFSNMYGNPEKAYHNSLAVRGAALYLLGPVQLWRARLLPWRDRISALQNAGDSLGAFHIAMEIYDGRSQGVTGLPRGLDAMREAIMPTLLSLLSSYIDEAFAYLSLAFGSSPSSSSGSESAIVSQIHLGKPDVVSSAVASGTRDSVEELAVEAREQYARVGGVAIEFCVHIHKTEVLFENVFSKFDAVGQRESTVLGTFLELLEPYILKDMLSGLAPEVTNPYAFCSSPLFSRLCLSWLRIPGQFFFKASWTKSLLSGQQVMQALVEHYSSRGWLNRVEQCVLHMDIASLDFNQVVRVCRDHGLYSALIYLFTKGLDDYKSPLEELLAVSQQSVDPQQARGFGLKLLVYLKYCFSGLAFPPGNGTLSPSRLPHLRTELLEYLLDVMESKKEVIMTPHGLGQKYSRLLYLLTLDTQATLQVLGAAFPEDGPLGVGKRDCVYPLIRTNSEEDGLNKLVELQIKSHSSPNQEGISEGLKLAQITVNALIHVLQTVESARSKSRTEEKSSDAEYSTEECWPSDRDIGDIFEFVAYFAAGKYAVVPTAVLSLIFEYLTSPSLENLERVQDLERKKLDILRQREDLMLAVLKAVPKSSWQAERTLDLALNIGFWKVKALLHAERGDFAAALESYLKAVDRPQDPFTFISEKLSSDDGLKGHHLINFRESVLSHIPELIQLSPVSTLLIVLKHLSNENQLILKELSPHPRLLFNYMKAIMNIRSGGFSYPENEAESQAYLADLLERSGLEFTDEMAENFVELLCRFEPKSVLAFLESYENYRLEHCLRLCQDYGITDAAAFLLERVGDVASALSLVIADVDRLLQEMDLAIAKYFFLPSASKGPQISMDDMVKDRPEVTAVHSVVRVAVALCQRNTFRLEPKESESLWFRLLDRFVEPLREINLQLRKLKTRGQFNLRTNSKSDSAYDATSNTDVFCWKVVGIDVAVQAVRTLLVQYIGEIVNGMMGFVPISVTMSKILEDHGGHEFGDFKATILDMLSAYGYERAILGTANKLIEDDTFENIHALRRGCSHAFIPSANICSVCGLRLDEPLDLSHLKSAAGTVASTSSISTKSNDRQKGKVDDKSGSMPLEENRLRVRIFPCGHASHYMCVDFESGMKKRTFSGFVVCPICSYRGKPVDFSHKAKDSTLLRDSVIEVGGRKRGDHESTNLSQLGRMHKTTNRIFGKSRLEILKQLERGTDLHELGPSLELSLAPPVLTSYKRPNSHPSSNTGSVSGRVNSRSSLTSAVMSVQRKSKVRARY</sequence>
<dbReference type="InterPro" id="IPR059070">
    <property type="entry name" value="TPR_VPS8_2"/>
</dbReference>
<dbReference type="Pfam" id="PF23556">
    <property type="entry name" value="TPR_Vps41"/>
    <property type="match status" value="1"/>
</dbReference>
<evidence type="ECO:0000259" key="4">
    <source>
        <dbReference type="SMART" id="SM00184"/>
    </source>
</evidence>
<dbReference type="PROSITE" id="PS50294">
    <property type="entry name" value="WD_REPEATS_REGION"/>
    <property type="match status" value="1"/>
</dbReference>
<dbReference type="InterPro" id="IPR001680">
    <property type="entry name" value="WD40_rpt"/>
</dbReference>
<proteinExistence type="inferred from homology"/>
<comment type="similarity">
    <text evidence="1">Belongs to the VPS8 family.</text>
</comment>
<evidence type="ECO:0000256" key="1">
    <source>
        <dbReference type="ARBA" id="ARBA00009422"/>
    </source>
</evidence>
<feature type="repeat" description="WD" evidence="2">
    <location>
        <begin position="623"/>
        <end position="656"/>
    </location>
</feature>
<evidence type="ECO:0000313" key="6">
    <source>
        <dbReference type="Proteomes" id="UP000077202"/>
    </source>
</evidence>
<organism evidence="5 6">
    <name type="scientific">Marchantia polymorpha subsp. ruderalis</name>
    <dbReference type="NCBI Taxonomy" id="1480154"/>
    <lineage>
        <taxon>Eukaryota</taxon>
        <taxon>Viridiplantae</taxon>
        <taxon>Streptophyta</taxon>
        <taxon>Embryophyta</taxon>
        <taxon>Marchantiophyta</taxon>
        <taxon>Marchantiopsida</taxon>
        <taxon>Marchantiidae</taxon>
        <taxon>Marchantiales</taxon>
        <taxon>Marchantiaceae</taxon>
        <taxon>Marchantia</taxon>
    </lineage>
</organism>
<comment type="caution">
    <text evidence="5">The sequence shown here is derived from an EMBL/GenBank/DDBJ whole genome shotgun (WGS) entry which is preliminary data.</text>
</comment>
<name>A0A176VDY2_MARPO</name>
<feature type="domain" description="RING-type" evidence="4">
    <location>
        <begin position="2015"/>
        <end position="2106"/>
    </location>
</feature>
<dbReference type="SUPFAM" id="SSF50978">
    <property type="entry name" value="WD40 repeat-like"/>
    <property type="match status" value="1"/>
</dbReference>
<dbReference type="PROSITE" id="PS50082">
    <property type="entry name" value="WD_REPEATS_2"/>
    <property type="match status" value="1"/>
</dbReference>
<dbReference type="InterPro" id="IPR015943">
    <property type="entry name" value="WD40/YVTN_repeat-like_dom_sf"/>
</dbReference>
<evidence type="ECO:0000313" key="5">
    <source>
        <dbReference type="EMBL" id="OAE18743.1"/>
    </source>
</evidence>
<feature type="region of interest" description="Disordered" evidence="3">
    <location>
        <begin position="843"/>
        <end position="893"/>
    </location>
</feature>
<dbReference type="GO" id="GO:0006623">
    <property type="term" value="P:protein targeting to vacuole"/>
    <property type="evidence" value="ECO:0007669"/>
    <property type="project" value="InterPro"/>
</dbReference>
<feature type="region of interest" description="Disordered" evidence="3">
    <location>
        <begin position="370"/>
        <end position="423"/>
    </location>
</feature>
<dbReference type="Pfam" id="PF23410">
    <property type="entry name" value="Beta-prop_VPS8"/>
    <property type="match status" value="1"/>
</dbReference>
<dbReference type="GO" id="GO:0005770">
    <property type="term" value="C:late endosome"/>
    <property type="evidence" value="ECO:0007669"/>
    <property type="project" value="TreeGrafter"/>
</dbReference>
<dbReference type="EMBL" id="LVLJ01004017">
    <property type="protein sequence ID" value="OAE18743.1"/>
    <property type="molecule type" value="Genomic_DNA"/>
</dbReference>
<dbReference type="InterPro" id="IPR036322">
    <property type="entry name" value="WD40_repeat_dom_sf"/>
</dbReference>
<feature type="compositionally biased region" description="Basic and acidic residues" evidence="3">
    <location>
        <begin position="2048"/>
        <end position="2062"/>
    </location>
</feature>
<feature type="compositionally biased region" description="Basic and acidic residues" evidence="3">
    <location>
        <begin position="406"/>
        <end position="423"/>
    </location>
</feature>
<feature type="region of interest" description="Disordered" evidence="3">
    <location>
        <begin position="163"/>
        <end position="199"/>
    </location>
</feature>
<dbReference type="PANTHER" id="PTHR12616:SF8">
    <property type="entry name" value="VACUOLAR PROTEIN SORTING-ASSOCIATED PROTEIN 8 HOMOLOG"/>
    <property type="match status" value="1"/>
</dbReference>
<feature type="region of interest" description="Disordered" evidence="3">
    <location>
        <begin position="2042"/>
        <end position="2062"/>
    </location>
</feature>
<dbReference type="GO" id="GO:0030897">
    <property type="term" value="C:HOPS complex"/>
    <property type="evidence" value="ECO:0007669"/>
    <property type="project" value="TreeGrafter"/>
</dbReference>
<dbReference type="InterPro" id="IPR045111">
    <property type="entry name" value="Vps41/Vps8"/>
</dbReference>
<evidence type="ECO:0000256" key="3">
    <source>
        <dbReference type="SAM" id="MobiDB-lite"/>
    </source>
</evidence>
<dbReference type="SMART" id="SM00184">
    <property type="entry name" value="RING"/>
    <property type="match status" value="1"/>
</dbReference>
<feature type="region of interest" description="Disordered" evidence="3">
    <location>
        <begin position="2194"/>
        <end position="2236"/>
    </location>
</feature>
<dbReference type="InterPro" id="IPR001841">
    <property type="entry name" value="Znf_RING"/>
</dbReference>
<dbReference type="Gene3D" id="2.130.10.10">
    <property type="entry name" value="YVTN repeat-like/Quinoprotein amine dehydrogenase"/>
    <property type="match status" value="1"/>
</dbReference>
<dbReference type="Pfam" id="PF25066">
    <property type="entry name" value="TPR_VPS8_2"/>
    <property type="match status" value="1"/>
</dbReference>
<evidence type="ECO:0000256" key="2">
    <source>
        <dbReference type="PROSITE-ProRule" id="PRU00221"/>
    </source>
</evidence>
<gene>
    <name evidence="5" type="ORF">AXG93_854s1030</name>
</gene>
<dbReference type="InterPro" id="IPR025941">
    <property type="entry name" value="Vps8_central_dom"/>
</dbReference>
<dbReference type="GO" id="GO:0034058">
    <property type="term" value="P:endosomal vesicle fusion"/>
    <property type="evidence" value="ECO:0007669"/>
    <property type="project" value="TreeGrafter"/>
</dbReference>
<protein>
    <recommendedName>
        <fullName evidence="4">RING-type domain-containing protein</fullName>
    </recommendedName>
</protein>
<dbReference type="Proteomes" id="UP000077202">
    <property type="component" value="Unassembled WGS sequence"/>
</dbReference>
<feature type="compositionally biased region" description="Low complexity" evidence="3">
    <location>
        <begin position="2207"/>
        <end position="2218"/>
    </location>
</feature>
<feature type="compositionally biased region" description="Polar residues" evidence="3">
    <location>
        <begin position="2196"/>
        <end position="2206"/>
    </location>
</feature>
<keyword evidence="6" id="KW-1185">Reference proteome</keyword>
<reference evidence="5" key="1">
    <citation type="submission" date="2016-03" db="EMBL/GenBank/DDBJ databases">
        <title>Mechanisms controlling the formation of the plant cell surface in tip-growing cells are functionally conserved among land plants.</title>
        <authorList>
            <person name="Honkanen S."/>
            <person name="Jones V.A."/>
            <person name="Morieri G."/>
            <person name="Champion C."/>
            <person name="Hetherington A.J."/>
            <person name="Kelly S."/>
            <person name="Saint-Marcoux D."/>
            <person name="Proust H."/>
            <person name="Prescott H."/>
            <person name="Dolan L."/>
        </authorList>
    </citation>
    <scope>NUCLEOTIDE SEQUENCE [LARGE SCALE GENOMIC DNA]</scope>
    <source>
        <tissue evidence="5">Whole gametophyte</tissue>
    </source>
</reference>